<proteinExistence type="predicted"/>
<evidence type="ECO:0000313" key="1">
    <source>
        <dbReference type="EMBL" id="QQX51781.1"/>
    </source>
</evidence>
<accession>A0A7U0RLQ8</accession>
<gene>
    <name evidence="1" type="ORF">JKX24_16380</name>
</gene>
<name>A0A7U0RLQ8_SERPR</name>
<protein>
    <submittedName>
        <fullName evidence="1">Uncharacterized protein</fullName>
    </submittedName>
</protein>
<dbReference type="AlphaFoldDB" id="A0A7U0RLQ8"/>
<dbReference type="Proteomes" id="UP000596176">
    <property type="component" value="Chromosome"/>
</dbReference>
<dbReference type="RefSeq" id="WP_207979624.1">
    <property type="nucleotide sequence ID" value="NZ_CAMIRK010000005.1"/>
</dbReference>
<organism evidence="1 2">
    <name type="scientific">Serratia proteamaculans</name>
    <dbReference type="NCBI Taxonomy" id="28151"/>
    <lineage>
        <taxon>Bacteria</taxon>
        <taxon>Pseudomonadati</taxon>
        <taxon>Pseudomonadota</taxon>
        <taxon>Gammaproteobacteria</taxon>
        <taxon>Enterobacterales</taxon>
        <taxon>Yersiniaceae</taxon>
        <taxon>Serratia</taxon>
    </lineage>
</organism>
<sequence length="50" mass="5630">MISQTINGVYCVTVCGCVSWRFADFQEALHWAFTTRVALDAANQLEVAHR</sequence>
<dbReference type="EMBL" id="CP068391">
    <property type="protein sequence ID" value="QQX51781.1"/>
    <property type="molecule type" value="Genomic_DNA"/>
</dbReference>
<evidence type="ECO:0000313" key="2">
    <source>
        <dbReference type="Proteomes" id="UP000596176"/>
    </source>
</evidence>
<reference evidence="1 2" key="1">
    <citation type="submission" date="2021-01" db="EMBL/GenBank/DDBJ databases">
        <title>Chromosome sequence of Serratia proteamaculans strain 94 rif-r, isolated from spoiled beef.</title>
        <authorList>
            <person name="Zaytseva Y.V."/>
            <person name="Iablokov S.N."/>
            <person name="Klyukina A."/>
        </authorList>
    </citation>
    <scope>NUCLEOTIDE SEQUENCE [LARGE SCALE GENOMIC DNA]</scope>
    <source>
        <strain evidence="1 2">94 rif-r</strain>
    </source>
</reference>